<dbReference type="PATRIC" id="fig|1514904.3.peg.1749"/>
<dbReference type="EMBL" id="JXMU01000002">
    <property type="protein sequence ID" value="KPB02666.1"/>
    <property type="molecule type" value="Genomic_DNA"/>
</dbReference>
<sequence>MNHAVLETQMSKEIFSIPEVLHGQIEEGLDLYLETGRQVAASNPRGFVTCARGTSDNAATFFKYIIETHTGLPVTSMGPSVASVYNARLKLDDFVCLTISQSGGSTDLAALQAAASRGGARTIAILNETDSPVGQQADIVLPMLAGAEIAVAATKSFVSSLFAILGFVAGYTNDNELEKELRNFPGTAAKALECDWSMADFALARASSVFAIGRGPGLAVSAEAALKLKETCRIHAEVFSAAEVLHGPVVLAEKNFAAFVFQPSDYAQESVLTAAHSMREKGADVFAITTQANTDRSLISPTTDHSLLMPVVQIIAFYRFVEALSRKLGENADAPEGLNKVTVTV</sequence>
<evidence type="ECO:0000313" key="4">
    <source>
        <dbReference type="EMBL" id="KPB02666.1"/>
    </source>
</evidence>
<gene>
    <name evidence="4" type="ORF">SU32_02725</name>
</gene>
<proteinExistence type="predicted"/>
<evidence type="ECO:0000313" key="5">
    <source>
        <dbReference type="Proteomes" id="UP000038011"/>
    </source>
</evidence>
<keyword evidence="1" id="KW-0808">Transferase</keyword>
<dbReference type="STRING" id="1514904.SU32_02725"/>
<dbReference type="InterPro" id="IPR001347">
    <property type="entry name" value="SIS_dom"/>
</dbReference>
<dbReference type="Proteomes" id="UP000038011">
    <property type="component" value="Unassembled WGS sequence"/>
</dbReference>
<dbReference type="AlphaFoldDB" id="A0A0M9GQ02"/>
<dbReference type="InterPro" id="IPR035490">
    <property type="entry name" value="GlmS/FrlB_SIS"/>
</dbReference>
<reference evidence="4 5" key="1">
    <citation type="submission" date="2015-01" db="EMBL/GenBank/DDBJ databases">
        <title>Ahrensia donghaiensis sp. nov., a novel dimethylsulphoniopropionate-cleavage bacterium isolated from seawater and emended descriptions of the genus Ahrensia and Ahrensia kielensis.</title>
        <authorList>
            <person name="Liu J."/>
        </authorList>
    </citation>
    <scope>NUCLEOTIDE SEQUENCE [LARGE SCALE GENOMIC DNA]</scope>
    <source>
        <strain evidence="4 5">LZD062</strain>
    </source>
</reference>
<evidence type="ECO:0000256" key="2">
    <source>
        <dbReference type="ARBA" id="ARBA00022737"/>
    </source>
</evidence>
<keyword evidence="5" id="KW-1185">Reference proteome</keyword>
<dbReference type="PANTHER" id="PTHR10937:SF8">
    <property type="entry name" value="AMINOTRANSFERASE-RELATED"/>
    <property type="match status" value="1"/>
</dbReference>
<dbReference type="InterPro" id="IPR035466">
    <property type="entry name" value="GlmS/AgaS_SIS"/>
</dbReference>
<dbReference type="Pfam" id="PF01380">
    <property type="entry name" value="SIS"/>
    <property type="match status" value="2"/>
</dbReference>
<dbReference type="CDD" id="cd05008">
    <property type="entry name" value="SIS_GlmS_GlmD_1"/>
    <property type="match status" value="1"/>
</dbReference>
<dbReference type="Gene3D" id="3.40.50.10490">
    <property type="entry name" value="Glucose-6-phosphate isomerase like protein, domain 1"/>
    <property type="match status" value="2"/>
</dbReference>
<evidence type="ECO:0000256" key="1">
    <source>
        <dbReference type="ARBA" id="ARBA00022576"/>
    </source>
</evidence>
<dbReference type="InterPro" id="IPR046348">
    <property type="entry name" value="SIS_dom_sf"/>
</dbReference>
<dbReference type="GO" id="GO:0008483">
    <property type="term" value="F:transaminase activity"/>
    <property type="evidence" value="ECO:0007669"/>
    <property type="project" value="UniProtKB-KW"/>
</dbReference>
<keyword evidence="2" id="KW-0677">Repeat</keyword>
<name>A0A0M9GQ02_9HYPH</name>
<evidence type="ECO:0000259" key="3">
    <source>
        <dbReference type="PROSITE" id="PS51464"/>
    </source>
</evidence>
<dbReference type="RefSeq" id="WP_053997783.1">
    <property type="nucleotide sequence ID" value="NZ_JXMU01000002.1"/>
</dbReference>
<dbReference type="GO" id="GO:0097367">
    <property type="term" value="F:carbohydrate derivative binding"/>
    <property type="evidence" value="ECO:0007669"/>
    <property type="project" value="InterPro"/>
</dbReference>
<comment type="caution">
    <text evidence="4">The sequence shown here is derived from an EMBL/GenBank/DDBJ whole genome shotgun (WGS) entry which is preliminary data.</text>
</comment>
<dbReference type="PROSITE" id="PS51464">
    <property type="entry name" value="SIS"/>
    <property type="match status" value="2"/>
</dbReference>
<dbReference type="SUPFAM" id="SSF53697">
    <property type="entry name" value="SIS domain"/>
    <property type="match status" value="1"/>
</dbReference>
<feature type="domain" description="SIS" evidence="3">
    <location>
        <begin position="199"/>
        <end position="330"/>
    </location>
</feature>
<dbReference type="PANTHER" id="PTHR10937">
    <property type="entry name" value="GLUCOSAMINE--FRUCTOSE-6-PHOSPHATE AMINOTRANSFERASE, ISOMERIZING"/>
    <property type="match status" value="1"/>
</dbReference>
<dbReference type="CDD" id="cd05009">
    <property type="entry name" value="SIS_GlmS_GlmD_2"/>
    <property type="match status" value="1"/>
</dbReference>
<dbReference type="GO" id="GO:1901135">
    <property type="term" value="P:carbohydrate derivative metabolic process"/>
    <property type="evidence" value="ECO:0007669"/>
    <property type="project" value="InterPro"/>
</dbReference>
<accession>A0A0M9GQ02</accession>
<protein>
    <recommendedName>
        <fullName evidence="3">SIS domain-containing protein</fullName>
    </recommendedName>
</protein>
<feature type="domain" description="SIS" evidence="3">
    <location>
        <begin position="35"/>
        <end position="177"/>
    </location>
</feature>
<keyword evidence="1" id="KW-0032">Aminotransferase</keyword>
<organism evidence="4 5">
    <name type="scientific">Ahrensia marina</name>
    <dbReference type="NCBI Taxonomy" id="1514904"/>
    <lineage>
        <taxon>Bacteria</taxon>
        <taxon>Pseudomonadati</taxon>
        <taxon>Pseudomonadota</taxon>
        <taxon>Alphaproteobacteria</taxon>
        <taxon>Hyphomicrobiales</taxon>
        <taxon>Ahrensiaceae</taxon>
        <taxon>Ahrensia</taxon>
    </lineage>
</organism>